<protein>
    <recommendedName>
        <fullName evidence="3">CCHC-type domain-containing protein</fullName>
    </recommendedName>
</protein>
<accession>A0A444YR38</accession>
<dbReference type="PANTHER" id="PTHR31973">
    <property type="entry name" value="POLYPROTEIN, PUTATIVE-RELATED"/>
    <property type="match status" value="1"/>
</dbReference>
<evidence type="ECO:0000313" key="1">
    <source>
        <dbReference type="EMBL" id="RYR04348.1"/>
    </source>
</evidence>
<reference evidence="1 2" key="1">
    <citation type="submission" date="2019-01" db="EMBL/GenBank/DDBJ databases">
        <title>Sequencing of cultivated peanut Arachis hypogaea provides insights into genome evolution and oil improvement.</title>
        <authorList>
            <person name="Chen X."/>
        </authorList>
    </citation>
    <scope>NUCLEOTIDE SEQUENCE [LARGE SCALE GENOMIC DNA]</scope>
    <source>
        <strain evidence="2">cv. Fuhuasheng</strain>
        <tissue evidence="1">Leaves</tissue>
    </source>
</reference>
<gene>
    <name evidence="1" type="ORF">Ahy_B06g084043</name>
</gene>
<sequence length="307" mass="35911">MCKKESLAVVYLEMVPVYHGDKLAQDVWVLQRKIQESSDGYSNIVLIAFAMVEVETDDVWTFVLSNLTRYVMTWNGVGLISNRHESINSIIARSNRAWDLPRAIHMHCIRHITSNFLRKFKTLYLQKLMVNIRQSMNLICDTNDYVIGTRFRATFYRLNELFTKKKVKVEACISTGYNAVFEVCKMPSDQIAYHHVFACYANQFLDWQVYVHEVYRMRELRKVYRAKFRPLKNTITWLVVGGPRMIHNLILRKVCEGCPRKRICFLNEMDMRKMCGLRHCRLCGVEGYSRSRCPHRSGSSIGGNAQK</sequence>
<evidence type="ECO:0008006" key="3">
    <source>
        <dbReference type="Google" id="ProtNLM"/>
    </source>
</evidence>
<name>A0A444YR38_ARAHY</name>
<comment type="caution">
    <text evidence="1">The sequence shown here is derived from an EMBL/GenBank/DDBJ whole genome shotgun (WGS) entry which is preliminary data.</text>
</comment>
<dbReference type="EMBL" id="SDMP01000016">
    <property type="protein sequence ID" value="RYR04348.1"/>
    <property type="molecule type" value="Genomic_DNA"/>
</dbReference>
<keyword evidence="2" id="KW-1185">Reference proteome</keyword>
<dbReference type="Proteomes" id="UP000289738">
    <property type="component" value="Chromosome B06"/>
</dbReference>
<evidence type="ECO:0000313" key="2">
    <source>
        <dbReference type="Proteomes" id="UP000289738"/>
    </source>
</evidence>
<proteinExistence type="predicted"/>
<dbReference type="AlphaFoldDB" id="A0A444YR38"/>
<organism evidence="1 2">
    <name type="scientific">Arachis hypogaea</name>
    <name type="common">Peanut</name>
    <dbReference type="NCBI Taxonomy" id="3818"/>
    <lineage>
        <taxon>Eukaryota</taxon>
        <taxon>Viridiplantae</taxon>
        <taxon>Streptophyta</taxon>
        <taxon>Embryophyta</taxon>
        <taxon>Tracheophyta</taxon>
        <taxon>Spermatophyta</taxon>
        <taxon>Magnoliopsida</taxon>
        <taxon>eudicotyledons</taxon>
        <taxon>Gunneridae</taxon>
        <taxon>Pentapetalae</taxon>
        <taxon>rosids</taxon>
        <taxon>fabids</taxon>
        <taxon>Fabales</taxon>
        <taxon>Fabaceae</taxon>
        <taxon>Papilionoideae</taxon>
        <taxon>50 kb inversion clade</taxon>
        <taxon>dalbergioids sensu lato</taxon>
        <taxon>Dalbergieae</taxon>
        <taxon>Pterocarpus clade</taxon>
        <taxon>Arachis</taxon>
    </lineage>
</organism>
<dbReference type="PANTHER" id="PTHR31973:SF195">
    <property type="entry name" value="MUDR FAMILY TRANSPOSASE"/>
    <property type="match status" value="1"/>
</dbReference>